<dbReference type="InterPro" id="IPR016181">
    <property type="entry name" value="Acyl_CoA_acyltransferase"/>
</dbReference>
<feature type="domain" description="N-acetyltransferase" evidence="5">
    <location>
        <begin position="4"/>
        <end position="151"/>
    </location>
</feature>
<dbReference type="InterPro" id="IPR006464">
    <property type="entry name" value="AcTrfase_RimI/Ard1"/>
</dbReference>
<dbReference type="Proteomes" id="UP000216797">
    <property type="component" value="Unassembled WGS sequence"/>
</dbReference>
<sequence length="158" mass="18099">MNNFKIKEKKDYNLTELADSLYNLAEAAYQTGSPWKKEQYLTDLTNALTNYFIIEEKGTIVAFLAYQKIVDEVEVANLAVHPKSQNKGYGGILMKLVDKISGVNQIFLEVRVKNFSAKNLYLAHGYEVISRRADYYQNPVEDALIMVKKVRPILENEV</sequence>
<dbReference type="Gene3D" id="3.40.630.30">
    <property type="match status" value="1"/>
</dbReference>
<accession>A0A267HQN5</accession>
<dbReference type="GO" id="GO:0008080">
    <property type="term" value="F:N-acetyltransferase activity"/>
    <property type="evidence" value="ECO:0007669"/>
    <property type="project" value="InterPro"/>
</dbReference>
<dbReference type="InterPro" id="IPR000182">
    <property type="entry name" value="GNAT_dom"/>
</dbReference>
<keyword evidence="7" id="KW-1185">Reference proteome</keyword>
<name>A0A267HQN5_9ENTE</name>
<evidence type="ECO:0000256" key="2">
    <source>
        <dbReference type="ARBA" id="ARBA00022490"/>
    </source>
</evidence>
<protein>
    <submittedName>
        <fullName evidence="6">Ribosomal-protein-alanine acetyltransferase</fullName>
    </submittedName>
</protein>
<dbReference type="PANTHER" id="PTHR43420:SF44">
    <property type="entry name" value="ACETYLTRANSFERASE YPEA"/>
    <property type="match status" value="1"/>
</dbReference>
<dbReference type="EMBL" id="LHUG01000006">
    <property type="protein sequence ID" value="PAB00537.1"/>
    <property type="molecule type" value="Genomic_DNA"/>
</dbReference>
<keyword evidence="2" id="KW-0963">Cytoplasm</keyword>
<reference evidence="6 7" key="1">
    <citation type="submission" date="2015-08" db="EMBL/GenBank/DDBJ databases">
        <title>Enterococcus genome sequence.</title>
        <authorList>
            <person name="Acedo J.Z."/>
            <person name="Vederas J.C."/>
        </authorList>
    </citation>
    <scope>NUCLEOTIDE SEQUENCE [LARGE SCALE GENOMIC DNA]</scope>
    <source>
        <strain evidence="6 7">49</strain>
    </source>
</reference>
<keyword evidence="3 6" id="KW-0808">Transferase</keyword>
<gene>
    <name evidence="6" type="ORF">AKL21_08580</name>
</gene>
<evidence type="ECO:0000256" key="1">
    <source>
        <dbReference type="ARBA" id="ARBA00005395"/>
    </source>
</evidence>
<evidence type="ECO:0000313" key="7">
    <source>
        <dbReference type="Proteomes" id="UP000216797"/>
    </source>
</evidence>
<organism evidence="6 7">
    <name type="scientific">Enterococcus canintestini</name>
    <dbReference type="NCBI Taxonomy" id="317010"/>
    <lineage>
        <taxon>Bacteria</taxon>
        <taxon>Bacillati</taxon>
        <taxon>Bacillota</taxon>
        <taxon>Bacilli</taxon>
        <taxon>Lactobacillales</taxon>
        <taxon>Enterococcaceae</taxon>
        <taxon>Enterococcus</taxon>
    </lineage>
</organism>
<dbReference type="Pfam" id="PF00583">
    <property type="entry name" value="Acetyltransf_1"/>
    <property type="match status" value="1"/>
</dbReference>
<evidence type="ECO:0000256" key="4">
    <source>
        <dbReference type="ARBA" id="ARBA00023315"/>
    </source>
</evidence>
<comment type="similarity">
    <text evidence="1">Belongs to the acetyltransferase family. RimI subfamily.</text>
</comment>
<evidence type="ECO:0000259" key="5">
    <source>
        <dbReference type="PROSITE" id="PS51186"/>
    </source>
</evidence>
<proteinExistence type="inferred from homology"/>
<dbReference type="InterPro" id="IPR050680">
    <property type="entry name" value="YpeA/RimI_acetyltransf"/>
</dbReference>
<dbReference type="AlphaFoldDB" id="A0A267HQN5"/>
<dbReference type="PANTHER" id="PTHR43420">
    <property type="entry name" value="ACETYLTRANSFERASE"/>
    <property type="match status" value="1"/>
</dbReference>
<dbReference type="CDD" id="cd04301">
    <property type="entry name" value="NAT_SF"/>
    <property type="match status" value="1"/>
</dbReference>
<keyword evidence="4" id="KW-0012">Acyltransferase</keyword>
<dbReference type="RefSeq" id="WP_095006768.1">
    <property type="nucleotide sequence ID" value="NZ_LHUG01000006.1"/>
</dbReference>
<dbReference type="PROSITE" id="PS51186">
    <property type="entry name" value="GNAT"/>
    <property type="match status" value="1"/>
</dbReference>
<comment type="caution">
    <text evidence="6">The sequence shown here is derived from an EMBL/GenBank/DDBJ whole genome shotgun (WGS) entry which is preliminary data.</text>
</comment>
<dbReference type="SUPFAM" id="SSF55729">
    <property type="entry name" value="Acyl-CoA N-acyltransferases (Nat)"/>
    <property type="match status" value="1"/>
</dbReference>
<evidence type="ECO:0000256" key="3">
    <source>
        <dbReference type="ARBA" id="ARBA00022679"/>
    </source>
</evidence>
<evidence type="ECO:0000313" key="6">
    <source>
        <dbReference type="EMBL" id="PAB00537.1"/>
    </source>
</evidence>
<dbReference type="NCBIfam" id="TIGR01575">
    <property type="entry name" value="rimI"/>
    <property type="match status" value="1"/>
</dbReference>